<evidence type="ECO:0000313" key="4">
    <source>
        <dbReference type="Proteomes" id="UP000494170"/>
    </source>
</evidence>
<dbReference type="Gene3D" id="2.40.160.20">
    <property type="match status" value="1"/>
</dbReference>
<proteinExistence type="predicted"/>
<feature type="signal peptide" evidence="2">
    <location>
        <begin position="1"/>
        <end position="27"/>
    </location>
</feature>
<dbReference type="InterPro" id="IPR005618">
    <property type="entry name" value="OMPW"/>
</dbReference>
<dbReference type="SUPFAM" id="SSF56925">
    <property type="entry name" value="OMPA-like"/>
    <property type="match status" value="1"/>
</dbReference>
<dbReference type="PANTHER" id="PTHR36920:SF1">
    <property type="entry name" value="OUTER MEMBRANE PROTEIN W"/>
    <property type="match status" value="1"/>
</dbReference>
<dbReference type="InterPro" id="IPR011250">
    <property type="entry name" value="OMP/PagP_B-barrel"/>
</dbReference>
<dbReference type="RefSeq" id="WP_174938041.1">
    <property type="nucleotide sequence ID" value="NZ_CABVPY010000005.1"/>
</dbReference>
<evidence type="ECO:0000256" key="2">
    <source>
        <dbReference type="SAM" id="SignalP"/>
    </source>
</evidence>
<evidence type="ECO:0000313" key="3">
    <source>
        <dbReference type="EMBL" id="VWB25347.1"/>
    </source>
</evidence>
<organism evidence="3 4">
    <name type="scientific">Burkholderia lata (strain ATCC 17760 / DSM 23089 / LMG 22485 / NCIMB 9086 / R18194 / 383)</name>
    <dbReference type="NCBI Taxonomy" id="482957"/>
    <lineage>
        <taxon>Bacteria</taxon>
        <taxon>Pseudomonadati</taxon>
        <taxon>Pseudomonadota</taxon>
        <taxon>Betaproteobacteria</taxon>
        <taxon>Burkholderiales</taxon>
        <taxon>Burkholderiaceae</taxon>
        <taxon>Burkholderia</taxon>
        <taxon>Burkholderia cepacia complex</taxon>
    </lineage>
</organism>
<name>A0A6P2I766_BURL3</name>
<comment type="subcellular location">
    <subcellularLocation>
        <location evidence="1">Cell outer membrane</location>
    </subcellularLocation>
</comment>
<protein>
    <submittedName>
        <fullName evidence="3">OmpW family protein</fullName>
    </submittedName>
</protein>
<gene>
    <name evidence="3" type="ORF">BLA6863_01043</name>
</gene>
<dbReference type="GO" id="GO:0009279">
    <property type="term" value="C:cell outer membrane"/>
    <property type="evidence" value="ECO:0007669"/>
    <property type="project" value="UniProtKB-SubCell"/>
</dbReference>
<feature type="chain" id="PRO_5043227320" evidence="2">
    <location>
        <begin position="28"/>
        <end position="245"/>
    </location>
</feature>
<dbReference type="PROSITE" id="PS51257">
    <property type="entry name" value="PROKAR_LIPOPROTEIN"/>
    <property type="match status" value="1"/>
</dbReference>
<dbReference type="PANTHER" id="PTHR36920">
    <property type="match status" value="1"/>
</dbReference>
<sequence length="245" mass="25353">MWKIHGAGIAAGICAMSLGVASGSACAQSAGSFSVSTGWTHAVINGSADPLTLVSVGGKTVNQTETGTGGHANDANTLGVMLEYYVTDHIGVALQGGYPIYLDFEGSGAFAKYGVIAHAKPGVPQLNVRYHFFEAQSKFRPFVGIGVNYTWIYNGAITNSAFLHDSVGPGGSATVSGSSSWNPVFEIGGNYKLSKHWSITGSLAYMPLKTTLTLTGTTAAGVTLVSKAKVGLNPLISFVGVTYTF</sequence>
<dbReference type="EMBL" id="CABVPY010000005">
    <property type="protein sequence ID" value="VWB25347.1"/>
    <property type="molecule type" value="Genomic_DNA"/>
</dbReference>
<evidence type="ECO:0000256" key="1">
    <source>
        <dbReference type="ARBA" id="ARBA00004442"/>
    </source>
</evidence>
<accession>A0A6P2I766</accession>
<keyword evidence="2" id="KW-0732">Signal</keyword>
<dbReference type="Proteomes" id="UP000494170">
    <property type="component" value="Unassembled WGS sequence"/>
</dbReference>
<dbReference type="AlphaFoldDB" id="A0A6P2I766"/>
<reference evidence="3 4" key="1">
    <citation type="submission" date="2019-09" db="EMBL/GenBank/DDBJ databases">
        <authorList>
            <person name="Depoorter E."/>
        </authorList>
    </citation>
    <scope>NUCLEOTIDE SEQUENCE [LARGE SCALE GENOMIC DNA]</scope>
    <source>
        <strain evidence="3">LMG 6863</strain>
    </source>
</reference>
<dbReference type="GO" id="GO:0055085">
    <property type="term" value="P:transmembrane transport"/>
    <property type="evidence" value="ECO:0007669"/>
    <property type="project" value="TreeGrafter"/>
</dbReference>
<dbReference type="Pfam" id="PF03922">
    <property type="entry name" value="OmpW"/>
    <property type="match status" value="1"/>
</dbReference>